<keyword evidence="4" id="KW-1185">Reference proteome</keyword>
<proteinExistence type="predicted"/>
<comment type="caution">
    <text evidence="3">The sequence shown here is derived from an EMBL/GenBank/DDBJ whole genome shotgun (WGS) entry which is preliminary data.</text>
</comment>
<evidence type="ECO:0000259" key="2">
    <source>
        <dbReference type="Pfam" id="PF26571"/>
    </source>
</evidence>
<name>A0A150HCJ0_9MICO</name>
<feature type="region of interest" description="Disordered" evidence="1">
    <location>
        <begin position="118"/>
        <end position="161"/>
    </location>
</feature>
<dbReference type="EMBL" id="LQQC01000002">
    <property type="protein sequence ID" value="KXZ59735.1"/>
    <property type="molecule type" value="Genomic_DNA"/>
</dbReference>
<dbReference type="AlphaFoldDB" id="A0A150HCJ0"/>
<accession>A0A150HCJ0</accession>
<protein>
    <recommendedName>
        <fullName evidence="2">ARB-07466-like C-terminal domain-containing protein</fullName>
    </recommendedName>
</protein>
<organism evidence="3 4">
    <name type="scientific">Brevibacterium ravenspurgense</name>
    <dbReference type="NCBI Taxonomy" id="479117"/>
    <lineage>
        <taxon>Bacteria</taxon>
        <taxon>Bacillati</taxon>
        <taxon>Actinomycetota</taxon>
        <taxon>Actinomycetes</taxon>
        <taxon>Micrococcales</taxon>
        <taxon>Brevibacteriaceae</taxon>
        <taxon>Brevibacterium</taxon>
    </lineage>
</organism>
<gene>
    <name evidence="3" type="ORF">Bravens_00207</name>
</gene>
<evidence type="ECO:0000256" key="1">
    <source>
        <dbReference type="SAM" id="MobiDB-lite"/>
    </source>
</evidence>
<evidence type="ECO:0000313" key="3">
    <source>
        <dbReference type="EMBL" id="KXZ59735.1"/>
    </source>
</evidence>
<dbReference type="Pfam" id="PF26571">
    <property type="entry name" value="VldE"/>
    <property type="match status" value="1"/>
</dbReference>
<feature type="domain" description="ARB-07466-like C-terminal" evidence="2">
    <location>
        <begin position="178"/>
        <end position="274"/>
    </location>
</feature>
<dbReference type="InterPro" id="IPR058593">
    <property type="entry name" value="ARB_07466-like_C"/>
</dbReference>
<sequence>MGRHSAPKKSAFADVADLLGALRPSQPGRRSARREAETLTSTGILAKVNRRPVLSAIAVPVAASAAIATSAAVMTNNGAGEDDTAAFASKLAPEADVISPKAPKDAEKSVKAGAVSLAEPVEENTDGSAGSGAASSNGSASGASGSGSSSDSKSSSAGAAAASGNVSGAKCSVSSSIESGLTPNAISAYRAVCAQFPQVKSYGGRRNDPGSDHHTGNAVDVMITGSTGDAISNYLIKNSSKLNIKYIIWEQRIWMPGRGWKQMENRGSATANHFDHVHISVK</sequence>
<feature type="compositionally biased region" description="Low complexity" evidence="1">
    <location>
        <begin position="127"/>
        <end position="161"/>
    </location>
</feature>
<reference evidence="3 4" key="1">
    <citation type="submission" date="2016-01" db="EMBL/GenBank/DDBJ databases">
        <title>Use of Whole Genome Sequencing to ascertain that Brevibacterium massiliense (Roux, Raoult 2009) is a later heterotypic synonym of Brevibacterium ravenspurgense (Mages 2008).</title>
        <authorList>
            <person name="Bernier A.-M."/>
            <person name="Burdz T."/>
            <person name="Huynh C."/>
            <person name="Pachecho A.L."/>
            <person name="Wiebe D."/>
            <person name="Bonner C."/>
            <person name="Bernard K."/>
        </authorList>
    </citation>
    <scope>NUCLEOTIDE SEQUENCE [LARGE SCALE GENOMIC DNA]</scope>
    <source>
        <strain evidence="3 4">CCUG56047</strain>
    </source>
</reference>
<dbReference type="RefSeq" id="WP_062019527.1">
    <property type="nucleotide sequence ID" value="NZ_LQQC01000002.1"/>
</dbReference>
<dbReference type="PATRIC" id="fig|479117.4.peg.205"/>
<evidence type="ECO:0000313" key="4">
    <source>
        <dbReference type="Proteomes" id="UP000243589"/>
    </source>
</evidence>
<dbReference type="Proteomes" id="UP000243589">
    <property type="component" value="Unassembled WGS sequence"/>
</dbReference>